<feature type="compositionally biased region" description="Polar residues" evidence="1">
    <location>
        <begin position="8"/>
        <end position="17"/>
    </location>
</feature>
<proteinExistence type="predicted"/>
<evidence type="ECO:0000313" key="3">
    <source>
        <dbReference type="Proteomes" id="UP000799118"/>
    </source>
</evidence>
<gene>
    <name evidence="2" type="ORF">BT96DRAFT_949476</name>
</gene>
<name>A0A6A4GJU0_9AGAR</name>
<dbReference type="Proteomes" id="UP000799118">
    <property type="component" value="Unassembled WGS sequence"/>
</dbReference>
<evidence type="ECO:0000256" key="1">
    <source>
        <dbReference type="SAM" id="MobiDB-lite"/>
    </source>
</evidence>
<reference evidence="2" key="1">
    <citation type="journal article" date="2019" name="Environ. Microbiol.">
        <title>Fungal ecological strategies reflected in gene transcription - a case study of two litter decomposers.</title>
        <authorList>
            <person name="Barbi F."/>
            <person name="Kohler A."/>
            <person name="Barry K."/>
            <person name="Baskaran P."/>
            <person name="Daum C."/>
            <person name="Fauchery L."/>
            <person name="Ihrmark K."/>
            <person name="Kuo A."/>
            <person name="LaButti K."/>
            <person name="Lipzen A."/>
            <person name="Morin E."/>
            <person name="Grigoriev I.V."/>
            <person name="Henrissat B."/>
            <person name="Lindahl B."/>
            <person name="Martin F."/>
        </authorList>
    </citation>
    <scope>NUCLEOTIDE SEQUENCE</scope>
    <source>
        <strain evidence="2">JB14</strain>
    </source>
</reference>
<sequence length="130" mass="14554">MIVKQPELSKQQQNHGTEGQEATIRSIPHPSNLSHIKIADICKYLDLSDPAKKLKWNSTCTTIRNAMLTAMMDPKSPRSARMIASGSSKGSKSRLYDAAEEAVPDLKKFKNQWAVKFIAHHSFGNARLYN</sequence>
<accession>A0A6A4GJU0</accession>
<feature type="region of interest" description="Disordered" evidence="1">
    <location>
        <begin position="1"/>
        <end position="25"/>
    </location>
</feature>
<evidence type="ECO:0000313" key="2">
    <source>
        <dbReference type="EMBL" id="KAE9385959.1"/>
    </source>
</evidence>
<dbReference type="OrthoDB" id="3058933at2759"/>
<organism evidence="2 3">
    <name type="scientific">Gymnopus androsaceus JB14</name>
    <dbReference type="NCBI Taxonomy" id="1447944"/>
    <lineage>
        <taxon>Eukaryota</taxon>
        <taxon>Fungi</taxon>
        <taxon>Dikarya</taxon>
        <taxon>Basidiomycota</taxon>
        <taxon>Agaricomycotina</taxon>
        <taxon>Agaricomycetes</taxon>
        <taxon>Agaricomycetidae</taxon>
        <taxon>Agaricales</taxon>
        <taxon>Marasmiineae</taxon>
        <taxon>Omphalotaceae</taxon>
        <taxon>Gymnopus</taxon>
    </lineage>
</organism>
<protein>
    <submittedName>
        <fullName evidence="2">Uncharacterized protein</fullName>
    </submittedName>
</protein>
<dbReference type="EMBL" id="ML769927">
    <property type="protein sequence ID" value="KAE9385959.1"/>
    <property type="molecule type" value="Genomic_DNA"/>
</dbReference>
<dbReference type="AlphaFoldDB" id="A0A6A4GJU0"/>
<keyword evidence="3" id="KW-1185">Reference proteome</keyword>